<reference evidence="2" key="2">
    <citation type="submission" date="2020-04" db="EMBL/GenBank/DDBJ databases">
        <authorList>
            <person name="Santos R.A.C."/>
            <person name="Steenwyk J.L."/>
            <person name="Rivero-Menendez O."/>
            <person name="Mead M.E."/>
            <person name="Silva L.P."/>
            <person name="Bastos R.W."/>
            <person name="Alastruey-Izquierdo A."/>
            <person name="Goldman G.H."/>
            <person name="Rokas A."/>
        </authorList>
    </citation>
    <scope>NUCLEOTIDE SEQUENCE</scope>
    <source>
        <strain evidence="2">CNM-CM6805</strain>
    </source>
</reference>
<gene>
    <name evidence="2" type="ORF">CNMCM6805_000659</name>
</gene>
<feature type="region of interest" description="Disordered" evidence="1">
    <location>
        <begin position="271"/>
        <end position="292"/>
    </location>
</feature>
<dbReference type="OrthoDB" id="4207386at2759"/>
<keyword evidence="3" id="KW-1185">Reference proteome</keyword>
<evidence type="ECO:0000256" key="1">
    <source>
        <dbReference type="SAM" id="MobiDB-lite"/>
    </source>
</evidence>
<comment type="caution">
    <text evidence="2">The sequence shown here is derived from an EMBL/GenBank/DDBJ whole genome shotgun (WGS) entry which is preliminary data.</text>
</comment>
<reference evidence="2" key="1">
    <citation type="journal article" date="2020" name="bioRxiv">
        <title>Genomic and phenotypic heterogeneity of clinical isolates of the human pathogens Aspergillus fumigatus, Aspergillus lentulus and Aspergillus fumigatiaffinis.</title>
        <authorList>
            <person name="dos Santos R.A.C."/>
            <person name="Steenwyk J.L."/>
            <person name="Rivero-Menendez O."/>
            <person name="Mead M.E."/>
            <person name="Silva L.P."/>
            <person name="Bastos R.W."/>
            <person name="Alastruey-Izquierdo A."/>
            <person name="Goldman G.H."/>
            <person name="Rokas A."/>
        </authorList>
    </citation>
    <scope>NUCLEOTIDE SEQUENCE</scope>
    <source>
        <strain evidence="2">CNM-CM6805</strain>
    </source>
</reference>
<dbReference type="EMBL" id="JAAAPX010000114">
    <property type="protein sequence ID" value="KAF4230624.1"/>
    <property type="molecule type" value="Genomic_DNA"/>
</dbReference>
<dbReference type="Proteomes" id="UP000653565">
    <property type="component" value="Unassembled WGS sequence"/>
</dbReference>
<feature type="compositionally biased region" description="Basic and acidic residues" evidence="1">
    <location>
        <begin position="209"/>
        <end position="220"/>
    </location>
</feature>
<sequence length="292" mass="33691">MPVTIPRYFPPPRGHRTRREGLGGYTRRDKEEGPYGLFIEHDDTDGAIPLNEYDDISSIEPIWQTAGASVNMVLWGNRPQREMAARELRHLNMQINAITGNFGLGLIEINNWYNAGEQLFKALRDFHMYGSTARFEDVRDFIWERIQVMNYPTDWRIKMDDFTREIESYAGYSAKLRKNRVVDTDDSIFNEWLLENFPQPYAPPPSYEQTRRANTRDPEPARPPSRGQNPVRDTVVSQFASNMGSARAAVNGSPYPQRSVQRPVCEGLSLLADRDELSSNDTKEEMRKSPLW</sequence>
<proteinExistence type="predicted"/>
<dbReference type="AlphaFoldDB" id="A0A8H4GXI2"/>
<feature type="region of interest" description="Disordered" evidence="1">
    <location>
        <begin position="1"/>
        <end position="26"/>
    </location>
</feature>
<accession>A0A8H4GXI2</accession>
<feature type="region of interest" description="Disordered" evidence="1">
    <location>
        <begin position="200"/>
        <end position="232"/>
    </location>
</feature>
<organism evidence="2 3">
    <name type="scientific">Aspergillus fumigatiaffinis</name>
    <dbReference type="NCBI Taxonomy" id="340414"/>
    <lineage>
        <taxon>Eukaryota</taxon>
        <taxon>Fungi</taxon>
        <taxon>Dikarya</taxon>
        <taxon>Ascomycota</taxon>
        <taxon>Pezizomycotina</taxon>
        <taxon>Eurotiomycetes</taxon>
        <taxon>Eurotiomycetidae</taxon>
        <taxon>Eurotiales</taxon>
        <taxon>Aspergillaceae</taxon>
        <taxon>Aspergillus</taxon>
        <taxon>Aspergillus subgen. Fumigati</taxon>
    </lineage>
</organism>
<protein>
    <submittedName>
        <fullName evidence="2">Uncharacterized protein</fullName>
    </submittedName>
</protein>
<evidence type="ECO:0000313" key="3">
    <source>
        <dbReference type="Proteomes" id="UP000653565"/>
    </source>
</evidence>
<evidence type="ECO:0000313" key="2">
    <source>
        <dbReference type="EMBL" id="KAF4230624.1"/>
    </source>
</evidence>
<feature type="compositionally biased region" description="Basic and acidic residues" evidence="1">
    <location>
        <begin position="272"/>
        <end position="292"/>
    </location>
</feature>
<name>A0A8H4GXI2_9EURO</name>